<organism evidence="2 3">
    <name type="scientific">Cnuella takakiae</name>
    <dbReference type="NCBI Taxonomy" id="1302690"/>
    <lineage>
        <taxon>Bacteria</taxon>
        <taxon>Pseudomonadati</taxon>
        <taxon>Bacteroidota</taxon>
        <taxon>Chitinophagia</taxon>
        <taxon>Chitinophagales</taxon>
        <taxon>Chitinophagaceae</taxon>
        <taxon>Cnuella</taxon>
    </lineage>
</organism>
<evidence type="ECO:0008006" key="4">
    <source>
        <dbReference type="Google" id="ProtNLM"/>
    </source>
</evidence>
<dbReference type="RefSeq" id="WP_073044316.1">
    <property type="nucleotide sequence ID" value="NZ_FQUO01000010.1"/>
</dbReference>
<dbReference type="STRING" id="1302690.BUE76_20710"/>
<keyword evidence="1" id="KW-0732">Signal</keyword>
<dbReference type="EMBL" id="FQUO01000010">
    <property type="protein sequence ID" value="SHF64144.1"/>
    <property type="molecule type" value="Genomic_DNA"/>
</dbReference>
<dbReference type="Proteomes" id="UP000184368">
    <property type="component" value="Unassembled WGS sequence"/>
</dbReference>
<evidence type="ECO:0000256" key="1">
    <source>
        <dbReference type="SAM" id="SignalP"/>
    </source>
</evidence>
<feature type="chain" id="PRO_5012318947" description="DUF3108 domain-containing protein" evidence="1">
    <location>
        <begin position="18"/>
        <end position="265"/>
    </location>
</feature>
<dbReference type="InterPro" id="IPR021457">
    <property type="entry name" value="DUF3108"/>
</dbReference>
<accession>A0A1M5DBB7</accession>
<evidence type="ECO:0000313" key="3">
    <source>
        <dbReference type="Proteomes" id="UP000184368"/>
    </source>
</evidence>
<dbReference type="OrthoDB" id="9808473at2"/>
<protein>
    <recommendedName>
        <fullName evidence="4">DUF3108 domain-containing protein</fullName>
    </recommendedName>
</protein>
<reference evidence="2 3" key="1">
    <citation type="submission" date="2016-11" db="EMBL/GenBank/DDBJ databases">
        <authorList>
            <person name="Jaros S."/>
            <person name="Januszkiewicz K."/>
            <person name="Wedrychowicz H."/>
        </authorList>
    </citation>
    <scope>NUCLEOTIDE SEQUENCE [LARGE SCALE GENOMIC DNA]</scope>
    <source>
        <strain evidence="2 3">DSM 26897</strain>
    </source>
</reference>
<dbReference type="Pfam" id="PF11306">
    <property type="entry name" value="DUF3108"/>
    <property type="match status" value="1"/>
</dbReference>
<evidence type="ECO:0000313" key="2">
    <source>
        <dbReference type="EMBL" id="SHF64144.1"/>
    </source>
</evidence>
<dbReference type="AlphaFoldDB" id="A0A1M5DBB7"/>
<proteinExistence type="predicted"/>
<keyword evidence="3" id="KW-1185">Reference proteome</keyword>
<name>A0A1M5DBB7_9BACT</name>
<sequence>MRLLLFLLLLFPMLALQAPQHDEFCGIRNTSFSAGEQIRFNVFYNLAGVYVNAGEASFTTTLVATNGRPTYHIVGEGRTHNSYDWIYKVRDRYETFVDTASMLPLKFIRNVYEGGDKKLENVTFNKAANTAITSKGVYKVPACVQDVLSAIYYARNINYARYKPGDKIPFSMFLDEELHNLYVRFLGVEEVKTRYGTFRAIKFSPLLIKGTIFEGGEKMTVWVTNDANRMPVRIESPIVVGSVKVDMMGYRGLRYPMKALVKLRK</sequence>
<gene>
    <name evidence="2" type="ORF">SAMN05444008_110153</name>
</gene>
<feature type="signal peptide" evidence="1">
    <location>
        <begin position="1"/>
        <end position="17"/>
    </location>
</feature>